<comment type="caution">
    <text evidence="5">The sequence shown here is derived from an EMBL/GenBank/DDBJ whole genome shotgun (WGS) entry which is preliminary data.</text>
</comment>
<comment type="subcellular location">
    <subcellularLocation>
        <location evidence="1">Nucleus</location>
        <location evidence="1">Nucleolus</location>
    </subcellularLocation>
</comment>
<evidence type="ECO:0000256" key="1">
    <source>
        <dbReference type="ARBA" id="ARBA00004604"/>
    </source>
</evidence>
<organism evidence="5 6">
    <name type="scientific">Cucumis melo var. makuwa</name>
    <name type="common">Oriental melon</name>
    <dbReference type="NCBI Taxonomy" id="1194695"/>
    <lineage>
        <taxon>Eukaryota</taxon>
        <taxon>Viridiplantae</taxon>
        <taxon>Streptophyta</taxon>
        <taxon>Embryophyta</taxon>
        <taxon>Tracheophyta</taxon>
        <taxon>Spermatophyta</taxon>
        <taxon>Magnoliopsida</taxon>
        <taxon>eudicotyledons</taxon>
        <taxon>Gunneridae</taxon>
        <taxon>Pentapetalae</taxon>
        <taxon>rosids</taxon>
        <taxon>fabids</taxon>
        <taxon>Cucurbitales</taxon>
        <taxon>Cucurbitaceae</taxon>
        <taxon>Benincaseae</taxon>
        <taxon>Cucumis</taxon>
    </lineage>
</organism>
<feature type="region of interest" description="Disordered" evidence="4">
    <location>
        <begin position="329"/>
        <end position="366"/>
    </location>
</feature>
<comment type="similarity">
    <text evidence="2">Belongs to the SLX9 family.</text>
</comment>
<evidence type="ECO:0000256" key="2">
    <source>
        <dbReference type="ARBA" id="ARBA00011022"/>
    </source>
</evidence>
<gene>
    <name evidence="5" type="ORF">E6C27_scaffold130G001080</name>
</gene>
<dbReference type="AlphaFoldDB" id="A0A5A7V4K7"/>
<dbReference type="EMBL" id="SSTE01004567">
    <property type="protein sequence ID" value="KAA0062508.1"/>
    <property type="molecule type" value="Genomic_DNA"/>
</dbReference>
<accession>A0A5A7V4K7</accession>
<dbReference type="GO" id="GO:0030686">
    <property type="term" value="C:90S preribosome"/>
    <property type="evidence" value="ECO:0007669"/>
    <property type="project" value="InterPro"/>
</dbReference>
<dbReference type="InterPro" id="IPR028160">
    <property type="entry name" value="Slx9-like"/>
</dbReference>
<dbReference type="PANTHER" id="PTHR31109:SF2">
    <property type="entry name" value="RIBOSOME BIOGENESIS PROTEIN SLX9 HOMOLOG"/>
    <property type="match status" value="1"/>
</dbReference>
<dbReference type="STRING" id="1194695.A0A5A7V4K7"/>
<name>A0A5A7V4K7_CUCMM</name>
<dbReference type="PANTHER" id="PTHR31109">
    <property type="entry name" value="PROTEIN FAM207A"/>
    <property type="match status" value="1"/>
</dbReference>
<dbReference type="GO" id="GO:0000462">
    <property type="term" value="P:maturation of SSU-rRNA from tricistronic rRNA transcript (SSU-rRNA, 5.8S rRNA, LSU-rRNA)"/>
    <property type="evidence" value="ECO:0007669"/>
    <property type="project" value="InterPro"/>
</dbReference>
<keyword evidence="3" id="KW-0539">Nucleus</keyword>
<evidence type="ECO:0000256" key="4">
    <source>
        <dbReference type="SAM" id="MobiDB-lite"/>
    </source>
</evidence>
<dbReference type="GO" id="GO:0005730">
    <property type="term" value="C:nucleolus"/>
    <property type="evidence" value="ECO:0007669"/>
    <property type="project" value="UniProtKB-SubCell"/>
</dbReference>
<dbReference type="GO" id="GO:0030688">
    <property type="term" value="C:preribosome, small subunit precursor"/>
    <property type="evidence" value="ECO:0007669"/>
    <property type="project" value="InterPro"/>
</dbReference>
<dbReference type="Pfam" id="PF15341">
    <property type="entry name" value="SLX9"/>
    <property type="match status" value="1"/>
</dbReference>
<evidence type="ECO:0000256" key="3">
    <source>
        <dbReference type="ARBA" id="ARBA00023242"/>
    </source>
</evidence>
<protein>
    <submittedName>
        <fullName evidence="5">Ribosome biogenesis protein slx9-like</fullName>
    </submittedName>
</protein>
<dbReference type="Proteomes" id="UP000321393">
    <property type="component" value="Unassembled WGS sequence"/>
</dbReference>
<reference evidence="5 6" key="1">
    <citation type="submission" date="2019-08" db="EMBL/GenBank/DDBJ databases">
        <title>Draft genome sequences of two oriental melons (Cucumis melo L. var makuwa).</title>
        <authorList>
            <person name="Kwon S.-Y."/>
        </authorList>
    </citation>
    <scope>NUCLEOTIDE SEQUENCE [LARGE SCALE GENOMIC DNA]</scope>
    <source>
        <strain evidence="6">cv. SW 3</strain>
        <tissue evidence="5">Leaf</tissue>
    </source>
</reference>
<proteinExistence type="inferred from homology"/>
<dbReference type="OrthoDB" id="18703at2759"/>
<evidence type="ECO:0000313" key="5">
    <source>
        <dbReference type="EMBL" id="KAA0062508.1"/>
    </source>
</evidence>
<evidence type="ECO:0000313" key="6">
    <source>
        <dbReference type="Proteomes" id="UP000321393"/>
    </source>
</evidence>
<sequence>MVGVSSNDTRAEQILISRCLDRLCDPLISASYLTPSPAFNRLFFSVSSRSLLLRSLRSSLGRLGLSSHAVAGVQSLSFPVFGRLSFSEVSQPPIVSPSQKSPIVARTWLSIIVALSCVAAGYDVYNFPRGQRKLIPNSILIVLVNRNGCFAIYPTPCPQGVFEGQDNVRFILGGPNIILLCDLSAEVFDLSVGEEIPSFDSSNQKTHKLLLWANQSDVKSKAERKFEKKVQFYERVGESIATLNAQKSITKKKNHRRRKRDLKAFDLSTLSEFLPGLEATKQKPSAAELKLNCKSRLKFILKERKQMGTVLNHPVFQADPLRAVQLHLEGTQPIEEPKKKKINKNGSKKRKEKKSKALARPSSMEM</sequence>
<feature type="compositionally biased region" description="Basic residues" evidence="4">
    <location>
        <begin position="339"/>
        <end position="357"/>
    </location>
</feature>